<reference evidence="1 2" key="1">
    <citation type="submission" date="2019-05" db="EMBL/GenBank/DDBJ databases">
        <title>Another draft genome of Portunus trituberculatus and its Hox gene families provides insights of decapod evolution.</title>
        <authorList>
            <person name="Jeong J.-H."/>
            <person name="Song I."/>
            <person name="Kim S."/>
            <person name="Choi T."/>
            <person name="Kim D."/>
            <person name="Ryu S."/>
            <person name="Kim W."/>
        </authorList>
    </citation>
    <scope>NUCLEOTIDE SEQUENCE [LARGE SCALE GENOMIC DNA]</scope>
    <source>
        <tissue evidence="1">Muscle</tissue>
    </source>
</reference>
<comment type="caution">
    <text evidence="1">The sequence shown here is derived from an EMBL/GenBank/DDBJ whole genome shotgun (WGS) entry which is preliminary data.</text>
</comment>
<gene>
    <name evidence="1" type="ORF">E2C01_061298</name>
</gene>
<dbReference type="EMBL" id="VSRR010025800">
    <property type="protein sequence ID" value="MPC67132.1"/>
    <property type="molecule type" value="Genomic_DNA"/>
</dbReference>
<organism evidence="1 2">
    <name type="scientific">Portunus trituberculatus</name>
    <name type="common">Swimming crab</name>
    <name type="synonym">Neptunus trituberculatus</name>
    <dbReference type="NCBI Taxonomy" id="210409"/>
    <lineage>
        <taxon>Eukaryota</taxon>
        <taxon>Metazoa</taxon>
        <taxon>Ecdysozoa</taxon>
        <taxon>Arthropoda</taxon>
        <taxon>Crustacea</taxon>
        <taxon>Multicrustacea</taxon>
        <taxon>Malacostraca</taxon>
        <taxon>Eumalacostraca</taxon>
        <taxon>Eucarida</taxon>
        <taxon>Decapoda</taxon>
        <taxon>Pleocyemata</taxon>
        <taxon>Brachyura</taxon>
        <taxon>Eubrachyura</taxon>
        <taxon>Portunoidea</taxon>
        <taxon>Portunidae</taxon>
        <taxon>Portuninae</taxon>
        <taxon>Portunus</taxon>
    </lineage>
</organism>
<evidence type="ECO:0000313" key="2">
    <source>
        <dbReference type="Proteomes" id="UP000324222"/>
    </source>
</evidence>
<accession>A0A5B7H7R0</accession>
<name>A0A5B7H7R0_PORTR</name>
<dbReference type="Proteomes" id="UP000324222">
    <property type="component" value="Unassembled WGS sequence"/>
</dbReference>
<proteinExistence type="predicted"/>
<keyword evidence="2" id="KW-1185">Reference proteome</keyword>
<dbReference type="AlphaFoldDB" id="A0A5B7H7R0"/>
<protein>
    <submittedName>
        <fullName evidence="1">Uncharacterized protein</fullName>
    </submittedName>
</protein>
<sequence>MGDGVELEKVKKEKDLGVMMEENNQPTFVLPLSLGIDLFPVSRENSGNTGSSGHFYPLSDCGAGWCSHFTQLSVILLG</sequence>
<evidence type="ECO:0000313" key="1">
    <source>
        <dbReference type="EMBL" id="MPC67132.1"/>
    </source>
</evidence>